<dbReference type="PRINTS" id="PR00033">
    <property type="entry name" value="HTHASNC"/>
</dbReference>
<keyword evidence="1" id="KW-0805">Transcription regulation</keyword>
<evidence type="ECO:0000259" key="4">
    <source>
        <dbReference type="PROSITE" id="PS50956"/>
    </source>
</evidence>
<dbReference type="PROSITE" id="PS50956">
    <property type="entry name" value="HTH_ASNC_2"/>
    <property type="match status" value="1"/>
</dbReference>
<name>A0ABZ0RW95_9BACI</name>
<gene>
    <name evidence="5" type="ORF">R6U77_14565</name>
</gene>
<dbReference type="InterPro" id="IPR019888">
    <property type="entry name" value="Tscrpt_reg_AsnC-like"/>
</dbReference>
<protein>
    <submittedName>
        <fullName evidence="5">AsnC family transcriptional regulator</fullName>
    </submittedName>
</protein>
<dbReference type="InterPro" id="IPR000485">
    <property type="entry name" value="AsnC-type_HTH_dom"/>
</dbReference>
<evidence type="ECO:0000256" key="3">
    <source>
        <dbReference type="ARBA" id="ARBA00023163"/>
    </source>
</evidence>
<reference evidence="5 6" key="1">
    <citation type="submission" date="2023-09" db="EMBL/GenBank/DDBJ databases">
        <authorList>
            <person name="Page C.A."/>
            <person name="Perez-Diaz I.M."/>
        </authorList>
    </citation>
    <scope>NUCLEOTIDE SEQUENCE [LARGE SCALE GENOMIC DNA]</scope>
    <source>
        <strain evidence="5 6">Ll15</strain>
    </source>
</reference>
<dbReference type="InterPro" id="IPR036390">
    <property type="entry name" value="WH_DNA-bd_sf"/>
</dbReference>
<accession>A0ABZ0RW95</accession>
<keyword evidence="2" id="KW-0238">DNA-binding</keyword>
<dbReference type="PANTHER" id="PTHR30154">
    <property type="entry name" value="LEUCINE-RESPONSIVE REGULATORY PROTEIN"/>
    <property type="match status" value="1"/>
</dbReference>
<evidence type="ECO:0000256" key="2">
    <source>
        <dbReference type="ARBA" id="ARBA00023125"/>
    </source>
</evidence>
<keyword evidence="6" id="KW-1185">Reference proteome</keyword>
<dbReference type="SMART" id="SM00344">
    <property type="entry name" value="HTH_ASNC"/>
    <property type="match status" value="1"/>
</dbReference>
<evidence type="ECO:0000313" key="5">
    <source>
        <dbReference type="EMBL" id="WPK11103.1"/>
    </source>
</evidence>
<dbReference type="InterPro" id="IPR011008">
    <property type="entry name" value="Dimeric_a/b-barrel"/>
</dbReference>
<sequence length="129" mass="14985">MDHIDKKILALLKENGRLTNKEIGEVVHMTGQAVGNRILKMQEEGIFKNFSVHIQYENTQFIRIFMNTNQFTKFETAVKQFEEVEHLYQVSGQACYIIIGHFTNQRLVTFINSISAWGRYTVDTVIAEK</sequence>
<dbReference type="Proteomes" id="UP001322664">
    <property type="component" value="Chromosome"/>
</dbReference>
<organism evidence="5 6">
    <name type="scientific">Lysinibacillus louembei</name>
    <dbReference type="NCBI Taxonomy" id="1470088"/>
    <lineage>
        <taxon>Bacteria</taxon>
        <taxon>Bacillati</taxon>
        <taxon>Bacillota</taxon>
        <taxon>Bacilli</taxon>
        <taxon>Bacillales</taxon>
        <taxon>Bacillaceae</taxon>
        <taxon>Lysinibacillus</taxon>
    </lineage>
</organism>
<dbReference type="RefSeq" id="WP_319836196.1">
    <property type="nucleotide sequence ID" value="NZ_CP137624.1"/>
</dbReference>
<dbReference type="InterPro" id="IPR019887">
    <property type="entry name" value="Tscrpt_reg_AsnC/Lrp_C"/>
</dbReference>
<dbReference type="Pfam" id="PF01037">
    <property type="entry name" value="AsnC_trans_reg"/>
    <property type="match status" value="1"/>
</dbReference>
<dbReference type="Gene3D" id="3.30.70.920">
    <property type="match status" value="1"/>
</dbReference>
<evidence type="ECO:0000256" key="1">
    <source>
        <dbReference type="ARBA" id="ARBA00023015"/>
    </source>
</evidence>
<dbReference type="PANTHER" id="PTHR30154:SF55">
    <property type="entry name" value="HTH-TYPE TRANSCRIPTIONAL REGULATOR LRPB"/>
    <property type="match status" value="1"/>
</dbReference>
<dbReference type="InterPro" id="IPR036388">
    <property type="entry name" value="WH-like_DNA-bd_sf"/>
</dbReference>
<keyword evidence="3" id="KW-0804">Transcription</keyword>
<dbReference type="Pfam" id="PF13404">
    <property type="entry name" value="HTH_AsnC-type"/>
    <property type="match status" value="1"/>
</dbReference>
<dbReference type="Gene3D" id="1.10.10.10">
    <property type="entry name" value="Winged helix-like DNA-binding domain superfamily/Winged helix DNA-binding domain"/>
    <property type="match status" value="1"/>
</dbReference>
<dbReference type="SUPFAM" id="SSF54909">
    <property type="entry name" value="Dimeric alpha+beta barrel"/>
    <property type="match status" value="1"/>
</dbReference>
<dbReference type="EMBL" id="CP137624">
    <property type="protein sequence ID" value="WPK11103.1"/>
    <property type="molecule type" value="Genomic_DNA"/>
</dbReference>
<proteinExistence type="predicted"/>
<evidence type="ECO:0000313" key="6">
    <source>
        <dbReference type="Proteomes" id="UP001322664"/>
    </source>
</evidence>
<dbReference type="SUPFAM" id="SSF46785">
    <property type="entry name" value="Winged helix' DNA-binding domain"/>
    <property type="match status" value="1"/>
</dbReference>
<feature type="domain" description="HTH asnC-type" evidence="4">
    <location>
        <begin position="1"/>
        <end position="69"/>
    </location>
</feature>